<dbReference type="SUPFAM" id="SSF57567">
    <property type="entry name" value="Serine protease inhibitors"/>
    <property type="match status" value="1"/>
</dbReference>
<evidence type="ECO:0000313" key="2">
    <source>
        <dbReference type="EnsemblMetazoa" id="AMAM011906-PA"/>
    </source>
</evidence>
<reference evidence="3" key="1">
    <citation type="submission" date="2013-09" db="EMBL/GenBank/DDBJ databases">
        <title>The Genome Sequence of Anopheles maculatus species B.</title>
        <authorList>
            <consortium name="The Broad Institute Genomics Platform"/>
            <person name="Neafsey D.E."/>
            <person name="Besansky N."/>
            <person name="Howell P."/>
            <person name="Walton C."/>
            <person name="Young S.K."/>
            <person name="Zeng Q."/>
            <person name="Gargeya S."/>
            <person name="Fitzgerald M."/>
            <person name="Haas B."/>
            <person name="Abouelleil A."/>
            <person name="Allen A.W."/>
            <person name="Alvarado L."/>
            <person name="Arachchi H.M."/>
            <person name="Berlin A.M."/>
            <person name="Chapman S.B."/>
            <person name="Gainer-Dewar J."/>
            <person name="Goldberg J."/>
            <person name="Griggs A."/>
            <person name="Gujja S."/>
            <person name="Hansen M."/>
            <person name="Howarth C."/>
            <person name="Imamovic A."/>
            <person name="Ireland A."/>
            <person name="Larimer J."/>
            <person name="McCowan C."/>
            <person name="Murphy C."/>
            <person name="Pearson M."/>
            <person name="Poon T.W."/>
            <person name="Priest M."/>
            <person name="Roberts A."/>
            <person name="Saif S."/>
            <person name="Shea T."/>
            <person name="Sisk P."/>
            <person name="Sykes S."/>
            <person name="Wortman J."/>
            <person name="Nusbaum C."/>
            <person name="Birren B."/>
        </authorList>
    </citation>
    <scope>NUCLEOTIDE SEQUENCE [LARGE SCALE GENOMIC DNA]</scope>
    <source>
        <strain evidence="3">maculatus3</strain>
    </source>
</reference>
<dbReference type="AlphaFoldDB" id="A0A182SRE7"/>
<keyword evidence="3" id="KW-1185">Reference proteome</keyword>
<evidence type="ECO:0008006" key="4">
    <source>
        <dbReference type="Google" id="ProtNLM"/>
    </source>
</evidence>
<feature type="compositionally biased region" description="Low complexity" evidence="1">
    <location>
        <begin position="57"/>
        <end position="68"/>
    </location>
</feature>
<dbReference type="Proteomes" id="UP000075901">
    <property type="component" value="Unassembled WGS sequence"/>
</dbReference>
<evidence type="ECO:0000256" key="1">
    <source>
        <dbReference type="SAM" id="MobiDB-lite"/>
    </source>
</evidence>
<evidence type="ECO:0000313" key="3">
    <source>
        <dbReference type="Proteomes" id="UP000075901"/>
    </source>
</evidence>
<dbReference type="Gene3D" id="2.10.25.10">
    <property type="entry name" value="Laminin"/>
    <property type="match status" value="2"/>
</dbReference>
<organism evidence="2 3">
    <name type="scientific">Anopheles maculatus</name>
    <dbReference type="NCBI Taxonomy" id="74869"/>
    <lineage>
        <taxon>Eukaryota</taxon>
        <taxon>Metazoa</taxon>
        <taxon>Ecdysozoa</taxon>
        <taxon>Arthropoda</taxon>
        <taxon>Hexapoda</taxon>
        <taxon>Insecta</taxon>
        <taxon>Pterygota</taxon>
        <taxon>Neoptera</taxon>
        <taxon>Endopterygota</taxon>
        <taxon>Diptera</taxon>
        <taxon>Nematocera</taxon>
        <taxon>Culicoidea</taxon>
        <taxon>Culicidae</taxon>
        <taxon>Anophelinae</taxon>
        <taxon>Anopheles</taxon>
        <taxon>Anopheles maculatus group</taxon>
    </lineage>
</organism>
<sequence length="189" mass="19868">MLVYEPTCVCLEGYVRHNGQCIPKSHCPALPTVKPSPCETTTVPSCESTTPPPPPCTTTTPAPSTVQLPPCTKTKPPCPSTPAPTTTPCPPPTTTPPPTTAPCSKPPEPCAACEELVFVQPCCEPTCDFDCSNTAAACPLVLVQQPTCACRPGLVRYQGHCIEPSACPKSASRYRLYVPVAAQCLKCGK</sequence>
<dbReference type="EnsemblMetazoa" id="AMAM011906-RA">
    <property type="protein sequence ID" value="AMAM011906-PA"/>
    <property type="gene ID" value="AMAM011906"/>
</dbReference>
<dbReference type="PRINTS" id="PR01217">
    <property type="entry name" value="PRICHEXTENSN"/>
</dbReference>
<proteinExistence type="predicted"/>
<dbReference type="InterPro" id="IPR036084">
    <property type="entry name" value="Ser_inhib-like_sf"/>
</dbReference>
<accession>A0A182SRE7</accession>
<feature type="region of interest" description="Disordered" evidence="1">
    <location>
        <begin position="44"/>
        <end position="68"/>
    </location>
</feature>
<name>A0A182SRE7_9DIPT</name>
<dbReference type="VEuPathDB" id="VectorBase:AMAM011906"/>
<protein>
    <recommendedName>
        <fullName evidence="4">TIL domain-containing protein</fullName>
    </recommendedName>
</protein>
<reference evidence="2" key="2">
    <citation type="submission" date="2020-05" db="UniProtKB">
        <authorList>
            <consortium name="EnsemblMetazoa"/>
        </authorList>
    </citation>
    <scope>IDENTIFICATION</scope>
    <source>
        <strain evidence="2">maculatus3</strain>
    </source>
</reference>